<dbReference type="InterPro" id="IPR012334">
    <property type="entry name" value="Pectin_lyas_fold"/>
</dbReference>
<dbReference type="PANTHER" id="PTHR40088">
    <property type="entry name" value="PECTATE LYASE (EUROFUNG)"/>
    <property type="match status" value="1"/>
</dbReference>
<dbReference type="PANTHER" id="PTHR40088:SF2">
    <property type="entry name" value="SECRETED SUGAR HYDROLASE"/>
    <property type="match status" value="1"/>
</dbReference>
<protein>
    <submittedName>
        <fullName evidence="4">Right handed beta helix region</fullName>
    </submittedName>
</protein>
<dbReference type="InterPro" id="IPR052052">
    <property type="entry name" value="Polysaccharide_Lyase_9"/>
</dbReference>
<evidence type="ECO:0000313" key="5">
    <source>
        <dbReference type="Proteomes" id="UP000199045"/>
    </source>
</evidence>
<dbReference type="GO" id="GO:0016837">
    <property type="term" value="F:carbon-oxygen lyase activity, acting on polysaccharides"/>
    <property type="evidence" value="ECO:0007669"/>
    <property type="project" value="TreeGrafter"/>
</dbReference>
<name>A0A1G7SEL5_CHIFI</name>
<dbReference type="EMBL" id="FNBN01000003">
    <property type="protein sequence ID" value="SDG20849.1"/>
    <property type="molecule type" value="Genomic_DNA"/>
</dbReference>
<evidence type="ECO:0000313" key="4">
    <source>
        <dbReference type="EMBL" id="SDG20849.1"/>
    </source>
</evidence>
<evidence type="ECO:0000256" key="1">
    <source>
        <dbReference type="ARBA" id="ARBA00004613"/>
    </source>
</evidence>
<dbReference type="Proteomes" id="UP000199045">
    <property type="component" value="Unassembled WGS sequence"/>
</dbReference>
<dbReference type="PROSITE" id="PS51257">
    <property type="entry name" value="PROKAR_LIPOPROTEIN"/>
    <property type="match status" value="1"/>
</dbReference>
<keyword evidence="2" id="KW-0964">Secreted</keyword>
<evidence type="ECO:0000256" key="3">
    <source>
        <dbReference type="ARBA" id="ARBA00022729"/>
    </source>
</evidence>
<gene>
    <name evidence="4" type="ORF">SAMN04488121_103824</name>
</gene>
<comment type="subcellular location">
    <subcellularLocation>
        <location evidence="1">Secreted</location>
    </subcellularLocation>
</comment>
<dbReference type="STRING" id="104663.SAMN04488121_103824"/>
<dbReference type="InterPro" id="IPR011050">
    <property type="entry name" value="Pectin_lyase_fold/virulence"/>
</dbReference>
<sequence>MKPVFFVASCAIVFMSCSKNLEQLENNADLSAAAPAAVQDYYVSPTGSDNNDGKSPEKAFKTIQKAANLAKAGTTVHLAGGVYQQQLEINVSGTAEQPITFSGSPDAPAYIQQGGANSAIVTIENQSHIRLYGLNVGKVTKKDAQGILITATSTGSVTDIELNHVNVSEVAWTTDRTKTPGDNDNAQGIIVYGEGKAQTNAVSNIRIDSCKVFNNITGYSEAISLDGNIDGFRITHCEVYNNTNIGIALIGNYGVSSTATLDQARNGVVSQNNCYDNVADYATSAGIYVDGARDIKIERNFCKGNGYGIEVGAEENGSASNITVVANVLQGNKETGLALGGYNSGTSGQVLNATIINNTFYRNSTAASSGEIAMTKASNCVISNNVFYTNAKLLFYVESISPQQNNRFDYNTWFTPTGTVSVQWAGKSYSSFATYQSGAKQDAHSINKDPLFVSASDFHLQSGSPSRNIADVSVIKDATQLDKDGLPLVKNGVSSMGAYQQ</sequence>
<dbReference type="SUPFAM" id="SSF51126">
    <property type="entry name" value="Pectin lyase-like"/>
    <property type="match status" value="1"/>
</dbReference>
<dbReference type="Gene3D" id="2.160.20.10">
    <property type="entry name" value="Single-stranded right-handed beta-helix, Pectin lyase-like"/>
    <property type="match status" value="1"/>
</dbReference>
<dbReference type="RefSeq" id="WP_089833658.1">
    <property type="nucleotide sequence ID" value="NZ_FNBN01000003.1"/>
</dbReference>
<organism evidence="4 5">
    <name type="scientific">Chitinophaga filiformis</name>
    <name type="common">Myxococcus filiformis</name>
    <name type="synonym">Flexibacter filiformis</name>
    <dbReference type="NCBI Taxonomy" id="104663"/>
    <lineage>
        <taxon>Bacteria</taxon>
        <taxon>Pseudomonadati</taxon>
        <taxon>Bacteroidota</taxon>
        <taxon>Chitinophagia</taxon>
        <taxon>Chitinophagales</taxon>
        <taxon>Chitinophagaceae</taxon>
        <taxon>Chitinophaga</taxon>
    </lineage>
</organism>
<dbReference type="InterPro" id="IPR006626">
    <property type="entry name" value="PbH1"/>
</dbReference>
<keyword evidence="3" id="KW-0732">Signal</keyword>
<reference evidence="4 5" key="1">
    <citation type="submission" date="2016-10" db="EMBL/GenBank/DDBJ databases">
        <authorList>
            <person name="de Groot N.N."/>
        </authorList>
    </citation>
    <scope>NUCLEOTIDE SEQUENCE [LARGE SCALE GENOMIC DNA]</scope>
    <source>
        <strain evidence="4 5">DSM 527</strain>
    </source>
</reference>
<dbReference type="GO" id="GO:0005576">
    <property type="term" value="C:extracellular region"/>
    <property type="evidence" value="ECO:0007669"/>
    <property type="project" value="UniProtKB-SubCell"/>
</dbReference>
<dbReference type="SMART" id="SM00710">
    <property type="entry name" value="PbH1"/>
    <property type="match status" value="8"/>
</dbReference>
<evidence type="ECO:0000256" key="2">
    <source>
        <dbReference type="ARBA" id="ARBA00022525"/>
    </source>
</evidence>
<dbReference type="AlphaFoldDB" id="A0A1G7SEL5"/>
<accession>A0A1G7SEL5</accession>
<proteinExistence type="predicted"/>
<dbReference type="OrthoDB" id="9795486at2"/>